<evidence type="ECO:0000313" key="3">
    <source>
        <dbReference type="EMBL" id="MFD2637539.1"/>
    </source>
</evidence>
<feature type="domain" description="ABC-three component systems C-terminal" evidence="2">
    <location>
        <begin position="114"/>
        <end position="251"/>
    </location>
</feature>
<sequence length="251" mass="29474">MAERKPLGKHENAILLSEVDSLCPICAKPLIYEKKGRKYKRWEGAHIYPLNPTEEEKKLLKGEKKLHEDVNHLNNIIALCRDCHKEFDNPRTVEEYRELFSIKKNILSKNETRTKYHDHHIENEIKEVITTLVEGFGEGYSQQLEMNALRLDEKADKSLTPITKRRIRNEIRDYYLYIQEQFRQLDSNYPQSFHRIALQVSLFYSTLTKTETSQEVIYTQLTEWLSKVTGNSSLGACGIIISFFIQNCEVF</sequence>
<protein>
    <submittedName>
        <fullName evidence="3">ABC-three component system protein</fullName>
    </submittedName>
</protein>
<reference evidence="4" key="1">
    <citation type="journal article" date="2019" name="Int. J. Syst. Evol. Microbiol.">
        <title>The Global Catalogue of Microorganisms (GCM) 10K type strain sequencing project: providing services to taxonomists for standard genome sequencing and annotation.</title>
        <authorList>
            <consortium name="The Broad Institute Genomics Platform"/>
            <consortium name="The Broad Institute Genome Sequencing Center for Infectious Disease"/>
            <person name="Wu L."/>
            <person name="Ma J."/>
        </authorList>
    </citation>
    <scope>NUCLEOTIDE SEQUENCE [LARGE SCALE GENOMIC DNA]</scope>
    <source>
        <strain evidence="4">TISTR 1571</strain>
    </source>
</reference>
<keyword evidence="4" id="KW-1185">Reference proteome</keyword>
<dbReference type="RefSeq" id="WP_377326998.1">
    <property type="nucleotide sequence ID" value="NZ_JBHUMZ010000008.1"/>
</dbReference>
<dbReference type="InterPro" id="IPR003615">
    <property type="entry name" value="HNH_nuc"/>
</dbReference>
<organism evidence="3 4">
    <name type="scientific">Piscibacillus salipiscarius</name>
    <dbReference type="NCBI Taxonomy" id="299480"/>
    <lineage>
        <taxon>Bacteria</taxon>
        <taxon>Bacillati</taxon>
        <taxon>Bacillota</taxon>
        <taxon>Bacilli</taxon>
        <taxon>Bacillales</taxon>
        <taxon>Bacillaceae</taxon>
        <taxon>Piscibacillus</taxon>
    </lineage>
</organism>
<evidence type="ECO:0000259" key="1">
    <source>
        <dbReference type="Pfam" id="PF13391"/>
    </source>
</evidence>
<comment type="caution">
    <text evidence="3">The sequence shown here is derived from an EMBL/GenBank/DDBJ whole genome shotgun (WGS) entry which is preliminary data.</text>
</comment>
<accession>A0ABW5Q6F4</accession>
<dbReference type="Pfam" id="PF20277">
    <property type="entry name" value="CTD11"/>
    <property type="match status" value="1"/>
</dbReference>
<name>A0ABW5Q6F4_9BACI</name>
<evidence type="ECO:0000259" key="2">
    <source>
        <dbReference type="Pfam" id="PF20277"/>
    </source>
</evidence>
<gene>
    <name evidence="3" type="ORF">ACFSW4_01475</name>
</gene>
<proteinExistence type="predicted"/>
<feature type="domain" description="HNH nuclease" evidence="1">
    <location>
        <begin position="42"/>
        <end position="90"/>
    </location>
</feature>
<evidence type="ECO:0000313" key="4">
    <source>
        <dbReference type="Proteomes" id="UP001597452"/>
    </source>
</evidence>
<dbReference type="Pfam" id="PF13391">
    <property type="entry name" value="HNH_2"/>
    <property type="match status" value="1"/>
</dbReference>
<dbReference type="InterPro" id="IPR046921">
    <property type="entry name" value="ABC-3C_CTD11"/>
</dbReference>
<dbReference type="EMBL" id="JBHUMZ010000008">
    <property type="protein sequence ID" value="MFD2637539.1"/>
    <property type="molecule type" value="Genomic_DNA"/>
</dbReference>
<dbReference type="Proteomes" id="UP001597452">
    <property type="component" value="Unassembled WGS sequence"/>
</dbReference>